<dbReference type="Proteomes" id="UP000031847">
    <property type="component" value="Unassembled WGS sequence"/>
</dbReference>
<evidence type="ECO:0000313" key="2">
    <source>
        <dbReference type="Proteomes" id="UP000031847"/>
    </source>
</evidence>
<keyword evidence="1" id="KW-0418">Kinase</keyword>
<keyword evidence="1" id="KW-0808">Transferase</keyword>
<comment type="caution">
    <text evidence="1">The sequence shown here is derived from an EMBL/GenBank/DDBJ whole genome shotgun (WGS) entry which is preliminary data.</text>
</comment>
<proteinExistence type="predicted"/>
<gene>
    <name evidence="1" type="ORF">JCM5805K_2439</name>
</gene>
<dbReference type="AlphaFoldDB" id="A0A0B8QRN7"/>
<sequence length="58" mass="6246">MTIVASNSLTLSNVNDGTITHTAYSWSADGTDGFTTVYPNLNLLNNTKITQNNLNAQN</sequence>
<accession>A0A0B8QRN7</accession>
<protein>
    <submittedName>
        <fullName evidence="1">Serine/threonine protein kinase</fullName>
    </submittedName>
</protein>
<evidence type="ECO:0000313" key="1">
    <source>
        <dbReference type="EMBL" id="GAM81316.1"/>
    </source>
</evidence>
<dbReference type="EMBL" id="BBSI01000038">
    <property type="protein sequence ID" value="GAM81316.1"/>
    <property type="molecule type" value="Genomic_DNA"/>
</dbReference>
<name>A0A0B8QRN7_LACLL</name>
<dbReference type="GO" id="GO:0004674">
    <property type="term" value="F:protein serine/threonine kinase activity"/>
    <property type="evidence" value="ECO:0007669"/>
    <property type="project" value="UniProtKB-KW"/>
</dbReference>
<reference evidence="1 2" key="1">
    <citation type="submission" date="2015-01" db="EMBL/GenBank/DDBJ databases">
        <title>Lactococcus lactis subsp.lactis JCM 5805 whole genome shotgun sequence.</title>
        <authorList>
            <person name="Fujii T."/>
            <person name="Tomita Y."/>
            <person name="Ikushima S."/>
            <person name="Fujiwara D."/>
        </authorList>
    </citation>
    <scope>NUCLEOTIDE SEQUENCE [LARGE SCALE GENOMIC DNA]</scope>
    <source>
        <strain evidence="1 2">JCM 5805</strain>
    </source>
</reference>
<organism evidence="1 2">
    <name type="scientific">Lactococcus lactis subsp. lactis</name>
    <name type="common">Streptococcus lactis</name>
    <dbReference type="NCBI Taxonomy" id="1360"/>
    <lineage>
        <taxon>Bacteria</taxon>
        <taxon>Bacillati</taxon>
        <taxon>Bacillota</taxon>
        <taxon>Bacilli</taxon>
        <taxon>Lactobacillales</taxon>
        <taxon>Streptococcaceae</taxon>
        <taxon>Lactococcus</taxon>
    </lineage>
</organism>
<keyword evidence="1" id="KW-0723">Serine/threonine-protein kinase</keyword>
<dbReference type="RefSeq" id="WP_155384504.1">
    <property type="nucleotide sequence ID" value="NZ_BAABQR010000010.1"/>
</dbReference>